<gene>
    <name evidence="1" type="ORF">PLEPLA_LOCUS19418</name>
</gene>
<organism evidence="1 2">
    <name type="scientific">Pleuronectes platessa</name>
    <name type="common">European plaice</name>
    <dbReference type="NCBI Taxonomy" id="8262"/>
    <lineage>
        <taxon>Eukaryota</taxon>
        <taxon>Metazoa</taxon>
        <taxon>Chordata</taxon>
        <taxon>Craniata</taxon>
        <taxon>Vertebrata</taxon>
        <taxon>Euteleostomi</taxon>
        <taxon>Actinopterygii</taxon>
        <taxon>Neopterygii</taxon>
        <taxon>Teleostei</taxon>
        <taxon>Neoteleostei</taxon>
        <taxon>Acanthomorphata</taxon>
        <taxon>Carangaria</taxon>
        <taxon>Pleuronectiformes</taxon>
        <taxon>Pleuronectoidei</taxon>
        <taxon>Pleuronectidae</taxon>
        <taxon>Pleuronectes</taxon>
    </lineage>
</organism>
<dbReference type="EMBL" id="CADEAL010001335">
    <property type="protein sequence ID" value="CAB1431362.1"/>
    <property type="molecule type" value="Genomic_DNA"/>
</dbReference>
<sequence>MRGKQLASQLNTLQPLHHGGVCAQGYTGLIRNGSVAFSEPLNHSCPHLLSLSSFPPSASFHRFFFYVMHFSALLVALRSSRGTHLRQVNRRRVSDENLINILKPHRTRLP</sequence>
<dbReference type="AlphaFoldDB" id="A0A9N7UJ10"/>
<reference evidence="1" key="1">
    <citation type="submission" date="2020-03" db="EMBL/GenBank/DDBJ databases">
        <authorList>
            <person name="Weist P."/>
        </authorList>
    </citation>
    <scope>NUCLEOTIDE SEQUENCE</scope>
</reference>
<comment type="caution">
    <text evidence="1">The sequence shown here is derived from an EMBL/GenBank/DDBJ whole genome shotgun (WGS) entry which is preliminary data.</text>
</comment>
<evidence type="ECO:0000313" key="1">
    <source>
        <dbReference type="EMBL" id="CAB1431362.1"/>
    </source>
</evidence>
<name>A0A9N7UJ10_PLEPL</name>
<proteinExistence type="predicted"/>
<evidence type="ECO:0000313" key="2">
    <source>
        <dbReference type="Proteomes" id="UP001153269"/>
    </source>
</evidence>
<accession>A0A9N7UJ10</accession>
<dbReference type="Proteomes" id="UP001153269">
    <property type="component" value="Unassembled WGS sequence"/>
</dbReference>
<protein>
    <submittedName>
        <fullName evidence="1">Uncharacterized protein</fullName>
    </submittedName>
</protein>
<keyword evidence="2" id="KW-1185">Reference proteome</keyword>